<dbReference type="AlphaFoldDB" id="A0AAN7QVV9"/>
<dbReference type="InterPro" id="IPR036063">
    <property type="entry name" value="Smr_dom_sf"/>
</dbReference>
<dbReference type="InterPro" id="IPR002625">
    <property type="entry name" value="Smr_dom"/>
</dbReference>
<dbReference type="SMART" id="SM01162">
    <property type="entry name" value="DUF1771"/>
    <property type="match status" value="1"/>
</dbReference>
<dbReference type="SUPFAM" id="SSF160443">
    <property type="entry name" value="SMR domain-like"/>
    <property type="match status" value="1"/>
</dbReference>
<dbReference type="Gene3D" id="3.30.1370.110">
    <property type="match status" value="1"/>
</dbReference>
<dbReference type="InterPro" id="IPR013899">
    <property type="entry name" value="DUF1771"/>
</dbReference>
<evidence type="ECO:0000313" key="4">
    <source>
        <dbReference type="Proteomes" id="UP001345219"/>
    </source>
</evidence>
<gene>
    <name evidence="3" type="ORF">SAY87_017083</name>
</gene>
<keyword evidence="4" id="KW-1185">Reference proteome</keyword>
<dbReference type="PROSITE" id="PS50828">
    <property type="entry name" value="SMR"/>
    <property type="match status" value="1"/>
</dbReference>
<accession>A0AAN7QVV9</accession>
<dbReference type="InterPro" id="IPR041806">
    <property type="entry name" value="CID5/6/7_CUE"/>
</dbReference>
<evidence type="ECO:0000256" key="1">
    <source>
        <dbReference type="SAM" id="MobiDB-lite"/>
    </source>
</evidence>
<dbReference type="InterPro" id="IPR053242">
    <property type="entry name" value="PAM2-like_domain"/>
</dbReference>
<dbReference type="Proteomes" id="UP001345219">
    <property type="component" value="Chromosome 13"/>
</dbReference>
<evidence type="ECO:0000313" key="3">
    <source>
        <dbReference type="EMBL" id="KAK4780977.1"/>
    </source>
</evidence>
<evidence type="ECO:0000259" key="2">
    <source>
        <dbReference type="PROSITE" id="PS50828"/>
    </source>
</evidence>
<feature type="compositionally biased region" description="Polar residues" evidence="1">
    <location>
        <begin position="356"/>
        <end position="369"/>
    </location>
</feature>
<comment type="caution">
    <text evidence="3">The sequence shown here is derived from an EMBL/GenBank/DDBJ whole genome shotgun (WGS) entry which is preliminary data.</text>
</comment>
<dbReference type="PANTHER" id="PTHR46651">
    <property type="entry name" value="POLYADENYLATE-BINDING PROTEIN-INTERACTING PROTEIN 7"/>
    <property type="match status" value="1"/>
</dbReference>
<feature type="region of interest" description="Disordered" evidence="1">
    <location>
        <begin position="348"/>
        <end position="369"/>
    </location>
</feature>
<organism evidence="3 4">
    <name type="scientific">Trapa incisa</name>
    <dbReference type="NCBI Taxonomy" id="236973"/>
    <lineage>
        <taxon>Eukaryota</taxon>
        <taxon>Viridiplantae</taxon>
        <taxon>Streptophyta</taxon>
        <taxon>Embryophyta</taxon>
        <taxon>Tracheophyta</taxon>
        <taxon>Spermatophyta</taxon>
        <taxon>Magnoliopsida</taxon>
        <taxon>eudicotyledons</taxon>
        <taxon>Gunneridae</taxon>
        <taxon>Pentapetalae</taxon>
        <taxon>rosids</taxon>
        <taxon>malvids</taxon>
        <taxon>Myrtales</taxon>
        <taxon>Lythraceae</taxon>
        <taxon>Trapa</taxon>
    </lineage>
</organism>
<dbReference type="SMART" id="SM00463">
    <property type="entry name" value="SMR"/>
    <property type="match status" value="1"/>
</dbReference>
<proteinExistence type="predicted"/>
<name>A0AAN7QVV9_9MYRT</name>
<protein>
    <recommendedName>
        <fullName evidence="2">Smr domain-containing protein</fullName>
    </recommendedName>
</protein>
<feature type="domain" description="Smr" evidence="2">
    <location>
        <begin position="496"/>
        <end position="578"/>
    </location>
</feature>
<dbReference type="EMBL" id="JAXIOK010000001">
    <property type="protein sequence ID" value="KAK4780977.1"/>
    <property type="molecule type" value="Genomic_DNA"/>
</dbReference>
<dbReference type="Pfam" id="PF08590">
    <property type="entry name" value="DUF1771"/>
    <property type="match status" value="1"/>
</dbReference>
<dbReference type="CDD" id="cd14371">
    <property type="entry name" value="CUE_CID7_like"/>
    <property type="match status" value="1"/>
</dbReference>
<dbReference type="PANTHER" id="PTHR46651:SF1">
    <property type="entry name" value="SMALL MUTS RELATED FAMILY PROTEIN"/>
    <property type="match status" value="1"/>
</dbReference>
<reference evidence="3 4" key="1">
    <citation type="journal article" date="2023" name="Hortic Res">
        <title>Pangenome of water caltrop reveals structural variations and asymmetric subgenome divergence after allopolyploidization.</title>
        <authorList>
            <person name="Zhang X."/>
            <person name="Chen Y."/>
            <person name="Wang L."/>
            <person name="Yuan Y."/>
            <person name="Fang M."/>
            <person name="Shi L."/>
            <person name="Lu R."/>
            <person name="Comes H.P."/>
            <person name="Ma Y."/>
            <person name="Chen Y."/>
            <person name="Huang G."/>
            <person name="Zhou Y."/>
            <person name="Zheng Z."/>
            <person name="Qiu Y."/>
        </authorList>
    </citation>
    <scope>NUCLEOTIDE SEQUENCE [LARGE SCALE GENOMIC DNA]</scope>
    <source>
        <tissue evidence="3">Roots</tissue>
    </source>
</reference>
<sequence>MNLSKKAIHPNNPPIGTPRGVTTLNPNAAEFIPFSLRSPSSGSTSNTSDAGRFASFGLSGKAIINRSEPSVSDNSDEEARQFWRHQLPDDITPDFKVEDESQSFSDLSLAGLSLLDESEATMYSASSASGYAINELQESSPLVADRSSFSNENLRYSGSFGEESAPATFLNMVSKPWDKQIGSNHQLFGGTRETALYNGNSGLGGNDVLGEHGIVNASETNPLDFLASNFPGFAADSLAEVYYANGCDLNMTTEMLTQLELQIDGPFNLNLKTTPTPNLNAMDFPALSAPENHNVLHKYSGDDLELSGNPFRSNEKDSLLFFKSGPSAPTRGTQDFVSAVKKMPSQDSGVWKYDRNGSSNSAVGSSRNPQILASTYGSSVSNGRVSYGDRLQSRASTRAPPVWLETGEAVANLYTDLREEARGHARIRNVYLEQARQAYLVGNKALAKELSVKGQLLNMHMKTAHGKAHESIYRQRNPIPVELQGGDGRGQQERMIDLHGLHVSEAIHILKQELAILRGAARSADQRLQVYICVGTGHHTRGSRTPARLPVAVQHYLLEEEGLDYSEPQPGLLRVVVY</sequence>